<dbReference type="RefSeq" id="WP_169530871.1">
    <property type="nucleotide sequence ID" value="NZ_JABBGH010000001.1"/>
</dbReference>
<reference evidence="2 3" key="1">
    <citation type="submission" date="2020-04" db="EMBL/GenBank/DDBJ databases">
        <title>Hymenobacter polaris sp. nov., isolated from Arctic soil.</title>
        <authorList>
            <person name="Dahal R.H."/>
        </authorList>
    </citation>
    <scope>NUCLEOTIDE SEQUENCE [LARGE SCALE GENOMIC DNA]</scope>
    <source>
        <strain evidence="2 3">RP-2-7</strain>
    </source>
</reference>
<evidence type="ECO:0000256" key="1">
    <source>
        <dbReference type="SAM" id="SignalP"/>
    </source>
</evidence>
<keyword evidence="3" id="KW-1185">Reference proteome</keyword>
<comment type="caution">
    <text evidence="2">The sequence shown here is derived from an EMBL/GenBank/DDBJ whole genome shotgun (WGS) entry which is preliminary data.</text>
</comment>
<dbReference type="EMBL" id="JABBGH010000001">
    <property type="protein sequence ID" value="NML65577.1"/>
    <property type="molecule type" value="Genomic_DNA"/>
</dbReference>
<proteinExistence type="predicted"/>
<feature type="signal peptide" evidence="1">
    <location>
        <begin position="1"/>
        <end position="19"/>
    </location>
</feature>
<gene>
    <name evidence="2" type="ORF">HHL22_10205</name>
</gene>
<organism evidence="2 3">
    <name type="scientific">Hymenobacter polaris</name>
    <dbReference type="NCBI Taxonomy" id="2682546"/>
    <lineage>
        <taxon>Bacteria</taxon>
        <taxon>Pseudomonadati</taxon>
        <taxon>Bacteroidota</taxon>
        <taxon>Cytophagia</taxon>
        <taxon>Cytophagales</taxon>
        <taxon>Hymenobacteraceae</taxon>
        <taxon>Hymenobacter</taxon>
    </lineage>
</organism>
<dbReference type="Proteomes" id="UP000559626">
    <property type="component" value="Unassembled WGS sequence"/>
</dbReference>
<accession>A0A7Y0FM86</accession>
<dbReference type="AlphaFoldDB" id="A0A7Y0FM86"/>
<protein>
    <submittedName>
        <fullName evidence="2">Uncharacterized protein</fullName>
    </submittedName>
</protein>
<evidence type="ECO:0000313" key="3">
    <source>
        <dbReference type="Proteomes" id="UP000559626"/>
    </source>
</evidence>
<evidence type="ECO:0000313" key="2">
    <source>
        <dbReference type="EMBL" id="NML65577.1"/>
    </source>
</evidence>
<name>A0A7Y0FM86_9BACT</name>
<sequence length="476" mass="51540">MHPAILTGFLVISSLAAQAQAYYLSLAATPMPLVDCPVAVEQVLDGRGQQAAIGFVYRGLGNKPAAVLFKRGLGPELTDYLHAQLATRAADHPVVLCLRQLRVSEELGSLREQANADLAADVYEHLPDGYHFVQSVGAHTSAHGLDLTSEHASHLAQLLAQCLNQLTQADWPAVTARPALPLAQLPADAPASLGPAGRRSPGAAILREAPRRGIYHGFEQFLANRPDTTLAFQLDTLQLRHKSALATRKWLGVARVRPLPTQRGTALPAELWGFSTGQQLFVRHHQHYFPLMRQGSFFTFVGEAPVDLEYAHARAEAQGHAMMMAGAVGAGVAPVRATDHTAEPMAYAVDMRTGGLAPFPGLNAGDPFRLDTAYVYVYRPAAPTPGPAAVRVLLNDQVAGSLGPGEYLELPWPAYARPLRLRLEGLPGPSPCQYLVPNARRRNYLRLTPTTPAQAWQWVAPAQGEADLDELDRLRK</sequence>
<feature type="chain" id="PRO_5030762369" evidence="1">
    <location>
        <begin position="20"/>
        <end position="476"/>
    </location>
</feature>
<keyword evidence="1" id="KW-0732">Signal</keyword>